<accession>A0A6M3KF06</accession>
<protein>
    <submittedName>
        <fullName evidence="3">Putative YopX protein</fullName>
    </submittedName>
</protein>
<gene>
    <name evidence="3" type="ORF">MM415A00774_0005</name>
    <name evidence="2" type="ORF">MM415B01232_0001</name>
</gene>
<evidence type="ECO:0000313" key="2">
    <source>
        <dbReference type="EMBL" id="QJA59765.1"/>
    </source>
</evidence>
<sequence>MNNDRLRYRAWKHKGIYSGQMFYLRGPDLDGVVWFGPEGGDLYYDVEDVLWGDEFTPLQCVGRKDTNDTLIYEGDIARDREGHLFKCEWNADFICFEFNGRYRNSYGDTNDWSVGGAGYPHLEIIGNIYESPDLLLGHGDLDY</sequence>
<reference evidence="3" key="1">
    <citation type="submission" date="2020-03" db="EMBL/GenBank/DDBJ databases">
        <title>The deep terrestrial virosphere.</title>
        <authorList>
            <person name="Holmfeldt K."/>
            <person name="Nilsson E."/>
            <person name="Simone D."/>
            <person name="Lopez-Fernandez M."/>
            <person name="Wu X."/>
            <person name="de Brujin I."/>
            <person name="Lundin D."/>
            <person name="Andersson A."/>
            <person name="Bertilsson S."/>
            <person name="Dopson M."/>
        </authorList>
    </citation>
    <scope>NUCLEOTIDE SEQUENCE</scope>
    <source>
        <strain evidence="3">MM415A00774</strain>
        <strain evidence="2">MM415B01232</strain>
    </source>
</reference>
<dbReference type="SUPFAM" id="SSF159006">
    <property type="entry name" value="YopX-like"/>
    <property type="match status" value="1"/>
</dbReference>
<dbReference type="InterPro" id="IPR023385">
    <property type="entry name" value="YopX-like_C"/>
</dbReference>
<feature type="domain" description="YopX protein" evidence="1">
    <location>
        <begin position="56"/>
        <end position="135"/>
    </location>
</feature>
<name>A0A6M3KF06_9ZZZZ</name>
<proteinExistence type="predicted"/>
<dbReference type="Gene3D" id="2.30.30.290">
    <property type="entry name" value="YopX-like domains"/>
    <property type="match status" value="1"/>
</dbReference>
<organism evidence="3">
    <name type="scientific">viral metagenome</name>
    <dbReference type="NCBI Taxonomy" id="1070528"/>
    <lineage>
        <taxon>unclassified sequences</taxon>
        <taxon>metagenomes</taxon>
        <taxon>organismal metagenomes</taxon>
    </lineage>
</organism>
<dbReference type="AlphaFoldDB" id="A0A6M3KF06"/>
<evidence type="ECO:0000259" key="1">
    <source>
        <dbReference type="Pfam" id="PF09643"/>
    </source>
</evidence>
<dbReference type="Pfam" id="PF09643">
    <property type="entry name" value="YopX"/>
    <property type="match status" value="1"/>
</dbReference>
<dbReference type="InterPro" id="IPR019096">
    <property type="entry name" value="YopX_protein"/>
</dbReference>
<dbReference type="EMBL" id="MT142407">
    <property type="protein sequence ID" value="QJA80108.1"/>
    <property type="molecule type" value="Genomic_DNA"/>
</dbReference>
<evidence type="ECO:0000313" key="3">
    <source>
        <dbReference type="EMBL" id="QJA80108.1"/>
    </source>
</evidence>
<dbReference type="EMBL" id="MT141384">
    <property type="protein sequence ID" value="QJA59765.1"/>
    <property type="molecule type" value="Genomic_DNA"/>
</dbReference>